<dbReference type="AlphaFoldDB" id="A0AAV5VRW3"/>
<dbReference type="EMBL" id="BTSY01000003">
    <property type="protein sequence ID" value="GMT20757.1"/>
    <property type="molecule type" value="Genomic_DNA"/>
</dbReference>
<comment type="caution">
    <text evidence="1">The sequence shown here is derived from an EMBL/GenBank/DDBJ whole genome shotgun (WGS) entry which is preliminary data.</text>
</comment>
<evidence type="ECO:0000313" key="1">
    <source>
        <dbReference type="EMBL" id="GMT20757.1"/>
    </source>
</evidence>
<reference evidence="1" key="1">
    <citation type="submission" date="2023-10" db="EMBL/GenBank/DDBJ databases">
        <title>Genome assembly of Pristionchus species.</title>
        <authorList>
            <person name="Yoshida K."/>
            <person name="Sommer R.J."/>
        </authorList>
    </citation>
    <scope>NUCLEOTIDE SEQUENCE</scope>
    <source>
        <strain evidence="1">RS5133</strain>
    </source>
</reference>
<accession>A0AAV5VRW3</accession>
<evidence type="ECO:0008006" key="3">
    <source>
        <dbReference type="Google" id="ProtNLM"/>
    </source>
</evidence>
<dbReference type="Proteomes" id="UP001432322">
    <property type="component" value="Unassembled WGS sequence"/>
</dbReference>
<protein>
    <recommendedName>
        <fullName evidence="3">F-box domain-containing protein</fullName>
    </recommendedName>
</protein>
<gene>
    <name evidence="1" type="ORF">PFISCL1PPCAC_12054</name>
</gene>
<keyword evidence="2" id="KW-1185">Reference proteome</keyword>
<name>A0AAV5VRW3_9BILA</name>
<sequence length="332" mass="38346">MSTRGFITVEPKGIKVTHKRLHEANMESARTNIIVHNEFDDESIDNHAPKTGDLNAIPDDVIMKWCSYLTLRDRTSFARSCKRIAEIERVAEGRIVNELTLYLWTCGNTFIAVNNKGSNRSLTPGQILNFIKRAHIRTFTVDIRRPYGADCAPFIRAFELISYQSLTVEFGIQKDYIKFLNALILNRNLRNVDLSLIWWSHFKESHIEFVNKWLLKLHKTRSLKLTSDIFPTPVAYQYLDRFFNDVALSKLVKQTKILDVTGIYGRITVPGVISIFEAFCTTDLREVRLATSKDDAAQIKHHYKKNPHRACTLRFDDWDSPNIKIILTANSR</sequence>
<proteinExistence type="predicted"/>
<evidence type="ECO:0000313" key="2">
    <source>
        <dbReference type="Proteomes" id="UP001432322"/>
    </source>
</evidence>
<organism evidence="1 2">
    <name type="scientific">Pristionchus fissidentatus</name>
    <dbReference type="NCBI Taxonomy" id="1538716"/>
    <lineage>
        <taxon>Eukaryota</taxon>
        <taxon>Metazoa</taxon>
        <taxon>Ecdysozoa</taxon>
        <taxon>Nematoda</taxon>
        <taxon>Chromadorea</taxon>
        <taxon>Rhabditida</taxon>
        <taxon>Rhabditina</taxon>
        <taxon>Diplogasteromorpha</taxon>
        <taxon>Diplogasteroidea</taxon>
        <taxon>Neodiplogasteridae</taxon>
        <taxon>Pristionchus</taxon>
    </lineage>
</organism>